<keyword evidence="3 10" id="KW-0812">Transmembrane</keyword>
<evidence type="ECO:0000313" key="13">
    <source>
        <dbReference type="Proteomes" id="UP000054350"/>
    </source>
</evidence>
<feature type="region of interest" description="Disordered" evidence="9">
    <location>
        <begin position="675"/>
        <end position="730"/>
    </location>
</feature>
<gene>
    <name evidence="12" type="ORF">AMAG_15421</name>
</gene>
<evidence type="ECO:0000256" key="10">
    <source>
        <dbReference type="SAM" id="Phobius"/>
    </source>
</evidence>
<dbReference type="InterPro" id="IPR000595">
    <property type="entry name" value="cNMP-bd_dom"/>
</dbReference>
<dbReference type="CDD" id="cd00038">
    <property type="entry name" value="CAP_ED"/>
    <property type="match status" value="1"/>
</dbReference>
<feature type="domain" description="Cyclic nucleotide-binding" evidence="11">
    <location>
        <begin position="456"/>
        <end position="572"/>
    </location>
</feature>
<feature type="compositionally biased region" description="Polar residues" evidence="9">
    <location>
        <begin position="988"/>
        <end position="999"/>
    </location>
</feature>
<dbReference type="EMBL" id="GG745367">
    <property type="protein sequence ID" value="KNE70665.1"/>
    <property type="molecule type" value="Genomic_DNA"/>
</dbReference>
<dbReference type="InterPro" id="IPR018488">
    <property type="entry name" value="cNMP-bd_CS"/>
</dbReference>
<sequence length="1021" mass="109128">MAADAMQKSAHGQRAQPPSIAVARLESASTTINGPGVDGDDQPDPDAPLLRMGESGVLYRAFDRARDLFAVATTFLATAAILPNTELATGWRLLAMGAAVAQSILIPYQVAFAVDSNSVALTFNNAAWAILIIDIVLGFRTAFINYDGQVVAQPRAMAVNYLRSRFLLDVVANFPIEVFAPTLYAHGYRSLRLNRVLSLYKAMAWIRHEEMKLTGSLLVQAYKFLLMVIMVIHYYACIWWIIGLPPTTSASVSSSPEPDVVAQTRSAFSLSWLPLSRLASSPSTTTSSTTTTTTTTMTWSMYDPNRHNSVDLHAHELDDHTSIKYVYSAYWVLNILTVPGYADLEAPNFQEKTIGLAMFLSGLILFGYVTASVTSILANRDSQRSRYQQKLLSVRQYMDHNHFDATTRKRVSAYYNYLWKRNKGIDAKTIFTDLPTTFQAELALGINGHIIGKVPLFQDTEIGFMRMLSLALQPVLFLPNEYVVKKGDIGSEMFFIHKGRVDVVSEDGSQVFASMHEGSFFGEIAFFSRPRTASIRAATYTDIYELSKTNLEEVLAYYPAVKERILMAAQERLRENENRQRAQQQEQQRTTSRPGTLHAGTLGSTTGAPNLGTLPFTHRSGAPSPTLSKTSLQSIRVPDQPTIQESNESPASTRENVNVTVSVSGAAMLHAAVADAENTSPDSDGTGAGRRTLTKRGGPGTVRSTSTVHTSHAHGSLTLPTGTLPPAITVTTSQHSLGGSRALSSHHSSPHSSMAASILEIGGSITTDGEVTLPDSIFGMRVAHIDASNAALGGVGASKLSYVSGPEPPLPPPTRAAGLRERLLQVGGSGLAAAGSLVFGGSQLLGTRRMGSAVNVVAAPALDTPSAVPARTRKFSVDSAGSGPSAEMTNHSNNGPGGTSPRRFSSPSAPLSGLHSGSRTPPSVASAGSLGSHRSGSAGADGIATGSRVMREAPLVEVTDEDDVADNVSTLPQGSMASFAVPGAQPRGSHNSLPVTSARASAVSLSDEERRRAKRTTTLNR</sequence>
<comment type="subcellular location">
    <subcellularLocation>
        <location evidence="1">Membrane</location>
        <topology evidence="1">Multi-pass membrane protein</topology>
    </subcellularLocation>
</comment>
<dbReference type="GO" id="GO:0016020">
    <property type="term" value="C:membrane"/>
    <property type="evidence" value="ECO:0007669"/>
    <property type="project" value="UniProtKB-SubCell"/>
</dbReference>
<feature type="transmembrane region" description="Helical" evidence="10">
    <location>
        <begin position="221"/>
        <end position="242"/>
    </location>
</feature>
<dbReference type="STRING" id="578462.A0A0L0T7F2"/>
<dbReference type="PANTHER" id="PTHR45638">
    <property type="entry name" value="CYCLIC NUCLEOTIDE-GATED CATION CHANNEL SUBUNIT A"/>
    <property type="match status" value="1"/>
</dbReference>
<dbReference type="PANTHER" id="PTHR45638:SF19">
    <property type="entry name" value="CYCLIC NUCLEOTIDE-BINDING DOMAIN-CONTAINING PROTEIN"/>
    <property type="match status" value="1"/>
</dbReference>
<dbReference type="Gene3D" id="1.10.287.630">
    <property type="entry name" value="Helix hairpin bin"/>
    <property type="match status" value="1"/>
</dbReference>
<dbReference type="InterPro" id="IPR018490">
    <property type="entry name" value="cNMP-bd_dom_sf"/>
</dbReference>
<keyword evidence="5" id="KW-0406">Ion transport</keyword>
<dbReference type="OrthoDB" id="421226at2759"/>
<feature type="transmembrane region" description="Helical" evidence="10">
    <location>
        <begin position="354"/>
        <end position="378"/>
    </location>
</feature>
<feature type="compositionally biased region" description="Polar residues" evidence="9">
    <location>
        <begin position="641"/>
        <end position="656"/>
    </location>
</feature>
<evidence type="ECO:0000256" key="5">
    <source>
        <dbReference type="ARBA" id="ARBA00023065"/>
    </source>
</evidence>
<evidence type="ECO:0000256" key="3">
    <source>
        <dbReference type="ARBA" id="ARBA00022692"/>
    </source>
</evidence>
<feature type="region of interest" description="Disordered" evidence="9">
    <location>
        <begin position="870"/>
        <end position="946"/>
    </location>
</feature>
<keyword evidence="4 10" id="KW-1133">Transmembrane helix</keyword>
<evidence type="ECO:0000259" key="11">
    <source>
        <dbReference type="PROSITE" id="PS50042"/>
    </source>
</evidence>
<dbReference type="GO" id="GO:0005249">
    <property type="term" value="F:voltage-gated potassium channel activity"/>
    <property type="evidence" value="ECO:0007669"/>
    <property type="project" value="InterPro"/>
</dbReference>
<feature type="region of interest" description="Disordered" evidence="9">
    <location>
        <begin position="575"/>
        <end position="656"/>
    </location>
</feature>
<evidence type="ECO:0000256" key="7">
    <source>
        <dbReference type="ARBA" id="ARBA00023286"/>
    </source>
</evidence>
<dbReference type="GO" id="GO:0005221">
    <property type="term" value="F:intracellularly cyclic nucleotide-activated monoatomic cation channel activity"/>
    <property type="evidence" value="ECO:0007669"/>
    <property type="project" value="InterPro"/>
</dbReference>
<keyword evidence="7" id="KW-1071">Ligand-gated ion channel</keyword>
<dbReference type="Pfam" id="PF00027">
    <property type="entry name" value="cNMP_binding"/>
    <property type="match status" value="1"/>
</dbReference>
<dbReference type="InterPro" id="IPR050866">
    <property type="entry name" value="CNG_cation_channel"/>
</dbReference>
<dbReference type="VEuPathDB" id="FungiDB:AMAG_15421"/>
<evidence type="ECO:0000256" key="1">
    <source>
        <dbReference type="ARBA" id="ARBA00004141"/>
    </source>
</evidence>
<keyword evidence="2" id="KW-0813">Transport</keyword>
<feature type="region of interest" description="Disordered" evidence="9">
    <location>
        <begin position="976"/>
        <end position="1021"/>
    </location>
</feature>
<feature type="transmembrane region" description="Helical" evidence="10">
    <location>
        <begin position="126"/>
        <end position="146"/>
    </location>
</feature>
<dbReference type="eggNOG" id="KOG0498">
    <property type="taxonomic scope" value="Eukaryota"/>
</dbReference>
<dbReference type="InterPro" id="IPR003938">
    <property type="entry name" value="K_chnl_volt-dep_EAG/ELK/ERG"/>
</dbReference>
<dbReference type="SUPFAM" id="SSF81324">
    <property type="entry name" value="Voltage-gated potassium channels"/>
    <property type="match status" value="1"/>
</dbReference>
<dbReference type="AlphaFoldDB" id="A0A0L0T7F2"/>
<name>A0A0L0T7F2_ALLM3</name>
<feature type="transmembrane region" description="Helical" evidence="10">
    <location>
        <begin position="68"/>
        <end position="85"/>
    </location>
</feature>
<feature type="compositionally biased region" description="Low complexity" evidence="9">
    <location>
        <begin position="701"/>
        <end position="716"/>
    </location>
</feature>
<dbReference type="Pfam" id="PF00520">
    <property type="entry name" value="Ion_trans"/>
    <property type="match status" value="1"/>
</dbReference>
<evidence type="ECO:0000256" key="6">
    <source>
        <dbReference type="ARBA" id="ARBA00023136"/>
    </source>
</evidence>
<dbReference type="InterPro" id="IPR014710">
    <property type="entry name" value="RmlC-like_jellyroll"/>
</dbReference>
<protein>
    <recommendedName>
        <fullName evidence="11">Cyclic nucleotide-binding domain-containing protein</fullName>
    </recommendedName>
</protein>
<accession>A0A0L0T7F2</accession>
<dbReference type="PRINTS" id="PR01463">
    <property type="entry name" value="EAGCHANLFMLY"/>
</dbReference>
<dbReference type="Gene3D" id="1.10.287.70">
    <property type="match status" value="1"/>
</dbReference>
<dbReference type="Proteomes" id="UP000054350">
    <property type="component" value="Unassembled WGS sequence"/>
</dbReference>
<reference evidence="13" key="2">
    <citation type="submission" date="2009-11" db="EMBL/GenBank/DDBJ databases">
        <title>The Genome Sequence of Allomyces macrogynus strain ATCC 38327.</title>
        <authorList>
            <consortium name="The Broad Institute Genome Sequencing Platform"/>
            <person name="Russ C."/>
            <person name="Cuomo C."/>
            <person name="Shea T."/>
            <person name="Young S.K."/>
            <person name="Zeng Q."/>
            <person name="Koehrsen M."/>
            <person name="Haas B."/>
            <person name="Borodovsky M."/>
            <person name="Guigo R."/>
            <person name="Alvarado L."/>
            <person name="Berlin A."/>
            <person name="Borenstein D."/>
            <person name="Chen Z."/>
            <person name="Engels R."/>
            <person name="Freedman E."/>
            <person name="Gellesch M."/>
            <person name="Goldberg J."/>
            <person name="Griggs A."/>
            <person name="Gujja S."/>
            <person name="Heiman D."/>
            <person name="Hepburn T."/>
            <person name="Howarth C."/>
            <person name="Jen D."/>
            <person name="Larson L."/>
            <person name="Lewis B."/>
            <person name="Mehta T."/>
            <person name="Park D."/>
            <person name="Pearson M."/>
            <person name="Roberts A."/>
            <person name="Saif S."/>
            <person name="Shenoy N."/>
            <person name="Sisk P."/>
            <person name="Stolte C."/>
            <person name="Sykes S."/>
            <person name="Walk T."/>
            <person name="White J."/>
            <person name="Yandava C."/>
            <person name="Burger G."/>
            <person name="Gray M.W."/>
            <person name="Holland P.W.H."/>
            <person name="King N."/>
            <person name="Lang F.B.F."/>
            <person name="Roger A.J."/>
            <person name="Ruiz-Trillo I."/>
            <person name="Lander E."/>
            <person name="Nusbaum C."/>
        </authorList>
    </citation>
    <scope>NUCLEOTIDE SEQUENCE [LARGE SCALE GENOMIC DNA]</scope>
    <source>
        <strain evidence="13">ATCC 38327</strain>
    </source>
</reference>
<feature type="region of interest" description="Disordered" evidence="9">
    <location>
        <begin position="1"/>
        <end position="20"/>
    </location>
</feature>
<organism evidence="12 13">
    <name type="scientific">Allomyces macrogynus (strain ATCC 38327)</name>
    <name type="common">Allomyces javanicus var. macrogynus</name>
    <dbReference type="NCBI Taxonomy" id="578462"/>
    <lineage>
        <taxon>Eukaryota</taxon>
        <taxon>Fungi</taxon>
        <taxon>Fungi incertae sedis</taxon>
        <taxon>Blastocladiomycota</taxon>
        <taxon>Blastocladiomycetes</taxon>
        <taxon>Blastocladiales</taxon>
        <taxon>Blastocladiaceae</taxon>
        <taxon>Allomyces</taxon>
    </lineage>
</organism>
<feature type="compositionally biased region" description="Polar residues" evidence="9">
    <location>
        <begin position="902"/>
        <end position="923"/>
    </location>
</feature>
<evidence type="ECO:0000313" key="12">
    <source>
        <dbReference type="EMBL" id="KNE70665.1"/>
    </source>
</evidence>
<feature type="compositionally biased region" description="Polar residues" evidence="9">
    <location>
        <begin position="623"/>
        <end position="634"/>
    </location>
</feature>
<keyword evidence="6 10" id="KW-0472">Membrane</keyword>
<dbReference type="PROSITE" id="PS00888">
    <property type="entry name" value="CNMP_BINDING_1"/>
    <property type="match status" value="1"/>
</dbReference>
<dbReference type="SMART" id="SM00100">
    <property type="entry name" value="cNMP"/>
    <property type="match status" value="1"/>
</dbReference>
<dbReference type="InterPro" id="IPR005821">
    <property type="entry name" value="Ion_trans_dom"/>
</dbReference>
<dbReference type="PROSITE" id="PS50042">
    <property type="entry name" value="CNMP_BINDING_3"/>
    <property type="match status" value="1"/>
</dbReference>
<keyword evidence="8" id="KW-0407">Ion channel</keyword>
<dbReference type="FunFam" id="1.10.287.630:FF:000001">
    <property type="entry name" value="Cyclic nucleotide-gated channel alpha 3"/>
    <property type="match status" value="1"/>
</dbReference>
<dbReference type="SUPFAM" id="SSF51206">
    <property type="entry name" value="cAMP-binding domain-like"/>
    <property type="match status" value="1"/>
</dbReference>
<dbReference type="Gene3D" id="2.60.120.10">
    <property type="entry name" value="Jelly Rolls"/>
    <property type="match status" value="1"/>
</dbReference>
<dbReference type="eggNOG" id="KOG0500">
    <property type="taxonomic scope" value="Eukaryota"/>
</dbReference>
<evidence type="ECO:0000256" key="2">
    <source>
        <dbReference type="ARBA" id="ARBA00022448"/>
    </source>
</evidence>
<dbReference type="GO" id="GO:0044877">
    <property type="term" value="F:protein-containing complex binding"/>
    <property type="evidence" value="ECO:0007669"/>
    <property type="project" value="TreeGrafter"/>
</dbReference>
<reference evidence="12 13" key="1">
    <citation type="submission" date="2009-11" db="EMBL/GenBank/DDBJ databases">
        <title>Annotation of Allomyces macrogynus ATCC 38327.</title>
        <authorList>
            <consortium name="The Broad Institute Genome Sequencing Platform"/>
            <person name="Russ C."/>
            <person name="Cuomo C."/>
            <person name="Burger G."/>
            <person name="Gray M.W."/>
            <person name="Holland P.W.H."/>
            <person name="King N."/>
            <person name="Lang F.B.F."/>
            <person name="Roger A.J."/>
            <person name="Ruiz-Trillo I."/>
            <person name="Young S.K."/>
            <person name="Zeng Q."/>
            <person name="Gargeya S."/>
            <person name="Fitzgerald M."/>
            <person name="Haas B."/>
            <person name="Abouelleil A."/>
            <person name="Alvarado L."/>
            <person name="Arachchi H.M."/>
            <person name="Berlin A."/>
            <person name="Chapman S.B."/>
            <person name="Gearin G."/>
            <person name="Goldberg J."/>
            <person name="Griggs A."/>
            <person name="Gujja S."/>
            <person name="Hansen M."/>
            <person name="Heiman D."/>
            <person name="Howarth C."/>
            <person name="Larimer J."/>
            <person name="Lui A."/>
            <person name="MacDonald P.J.P."/>
            <person name="McCowen C."/>
            <person name="Montmayeur A."/>
            <person name="Murphy C."/>
            <person name="Neiman D."/>
            <person name="Pearson M."/>
            <person name="Priest M."/>
            <person name="Roberts A."/>
            <person name="Saif S."/>
            <person name="Shea T."/>
            <person name="Sisk P."/>
            <person name="Stolte C."/>
            <person name="Sykes S."/>
            <person name="Wortman J."/>
            <person name="Nusbaum C."/>
            <person name="Birren B."/>
        </authorList>
    </citation>
    <scope>NUCLEOTIDE SEQUENCE [LARGE SCALE GENOMIC DNA]</scope>
    <source>
        <strain evidence="12 13">ATCC 38327</strain>
    </source>
</reference>
<feature type="transmembrane region" description="Helical" evidence="10">
    <location>
        <begin position="325"/>
        <end position="342"/>
    </location>
</feature>
<proteinExistence type="predicted"/>
<evidence type="ECO:0000256" key="8">
    <source>
        <dbReference type="ARBA" id="ARBA00023303"/>
    </source>
</evidence>
<evidence type="ECO:0000256" key="9">
    <source>
        <dbReference type="SAM" id="MobiDB-lite"/>
    </source>
</evidence>
<evidence type="ECO:0000256" key="4">
    <source>
        <dbReference type="ARBA" id="ARBA00022989"/>
    </source>
</evidence>
<keyword evidence="13" id="KW-1185">Reference proteome</keyword>